<dbReference type="SMART" id="SM00490">
    <property type="entry name" value="HELICc"/>
    <property type="match status" value="1"/>
</dbReference>
<dbReference type="GO" id="GO:0016787">
    <property type="term" value="F:hydrolase activity"/>
    <property type="evidence" value="ECO:0007669"/>
    <property type="project" value="UniProtKB-KW"/>
</dbReference>
<feature type="domain" description="DEAD-box RNA helicase Q" evidence="10">
    <location>
        <begin position="150"/>
        <end position="178"/>
    </location>
</feature>
<evidence type="ECO:0000259" key="8">
    <source>
        <dbReference type="PROSITE" id="PS51192"/>
    </source>
</evidence>
<name>A0A0G4J0H2_PLABS</name>
<dbReference type="CDD" id="cd18787">
    <property type="entry name" value="SF2_C_DEAD"/>
    <property type="match status" value="1"/>
</dbReference>
<keyword evidence="3 6" id="KW-0347">Helicase</keyword>
<dbReference type="Pfam" id="PF00270">
    <property type="entry name" value="DEAD"/>
    <property type="match status" value="1"/>
</dbReference>
<evidence type="ECO:0000313" key="12">
    <source>
        <dbReference type="Proteomes" id="UP000039324"/>
    </source>
</evidence>
<keyword evidence="12" id="KW-1185">Reference proteome</keyword>
<dbReference type="PANTHER" id="PTHR47959:SF1">
    <property type="entry name" value="ATP-DEPENDENT RNA HELICASE DBPA"/>
    <property type="match status" value="1"/>
</dbReference>
<evidence type="ECO:0000313" key="11">
    <source>
        <dbReference type="EMBL" id="CEP00781.1"/>
    </source>
</evidence>
<feature type="compositionally biased region" description="Polar residues" evidence="7">
    <location>
        <begin position="603"/>
        <end position="616"/>
    </location>
</feature>
<comment type="similarity">
    <text evidence="6">Belongs to the DEAD box helicase family.</text>
</comment>
<dbReference type="EMBL" id="CDSF01000102">
    <property type="protein sequence ID" value="CEP00781.1"/>
    <property type="molecule type" value="Genomic_DNA"/>
</dbReference>
<evidence type="ECO:0000256" key="4">
    <source>
        <dbReference type="ARBA" id="ARBA00022840"/>
    </source>
</evidence>
<dbReference type="InterPro" id="IPR027417">
    <property type="entry name" value="P-loop_NTPase"/>
</dbReference>
<feature type="short sequence motif" description="Q motif" evidence="5">
    <location>
        <begin position="150"/>
        <end position="178"/>
    </location>
</feature>
<sequence>MGDALPDDVDEFLASVVQPSDAGAAEVDPLDAFMASVNAELTSAPAPGNRGAERLDLEADERSYPDSGPNLGARTIDAIDEHDEEAAMDDRDIALLPLVDHSGVKYRQFRKNILKVHPDVAKMTAAQVKAARESLGVQVHGLGDVAKPGLSFGHLGLSDRMVEAAASWGFEKPTPIQSQAVPVALSGRDVIGVASTGSGKTASFLWPLILHLQAQPTGPMRAGEGPAALVLAPTRELATQIYIEARKYLKTVNKRLPAHMHFKAAGVFGGMQMYQQSKELAAGVDLVVATPGRLLYAYVQLTAIDIKMLTRPAVRDHLRKKQAQLTDCTFVVIDEADRLLQMGFEAQARAILSQIRPDRQTLLFSATFKRRVESLARSLLRDPVRIAVGKIGAANEDVIQRVEILNREPDKFAWLQQHLPSFLKLGQVLIFAGTRAACDLLARNLAPTRCGVLHGDKSQAERMEVLQQLKKNLVQVVVATDVAARGLDIGSLHTVINFELARDVDSHVHRIGRVGRQGQEGEGTAITLLSRDLERKTSRALPGILASMRQAKQTIPDEAWDIAGRVAPDELAKVSRGGVGSSGGGSGRSTGSRGGGGGLTRITPVTSGLGSSQESSRMSKRFVASGIKSAEELRSQFRTAFTKSSQTLGSAVPSNVPIASNDASTASADNKQATRWGSPALVSPASTPASRWDSPAPAPMATATSGVEPGSRWDSPAASVPVSTASVATGQPPSSSRKRSRWDVT</sequence>
<dbReference type="STRING" id="37360.A0A0G4J0H2"/>
<feature type="compositionally biased region" description="Gly residues" evidence="7">
    <location>
        <begin position="577"/>
        <end position="599"/>
    </location>
</feature>
<evidence type="ECO:0008006" key="13">
    <source>
        <dbReference type="Google" id="ProtNLM"/>
    </source>
</evidence>
<dbReference type="PANTHER" id="PTHR47959">
    <property type="entry name" value="ATP-DEPENDENT RNA HELICASE RHLE-RELATED"/>
    <property type="match status" value="1"/>
</dbReference>
<dbReference type="PROSITE" id="PS00039">
    <property type="entry name" value="DEAD_ATP_HELICASE"/>
    <property type="match status" value="1"/>
</dbReference>
<dbReference type="InterPro" id="IPR014014">
    <property type="entry name" value="RNA_helicase_DEAD_Q_motif"/>
</dbReference>
<dbReference type="SMART" id="SM00487">
    <property type="entry name" value="DEXDc"/>
    <property type="match status" value="1"/>
</dbReference>
<evidence type="ECO:0000259" key="10">
    <source>
        <dbReference type="PROSITE" id="PS51195"/>
    </source>
</evidence>
<evidence type="ECO:0000256" key="6">
    <source>
        <dbReference type="RuleBase" id="RU000492"/>
    </source>
</evidence>
<dbReference type="SUPFAM" id="SSF52540">
    <property type="entry name" value="P-loop containing nucleoside triphosphate hydrolases"/>
    <property type="match status" value="2"/>
</dbReference>
<feature type="domain" description="Helicase C-terminal" evidence="9">
    <location>
        <begin position="414"/>
        <end position="563"/>
    </location>
</feature>
<gene>
    <name evidence="11" type="ORF">PBRA_008093</name>
</gene>
<dbReference type="GO" id="GO:0005524">
    <property type="term" value="F:ATP binding"/>
    <property type="evidence" value="ECO:0007669"/>
    <property type="project" value="UniProtKB-KW"/>
</dbReference>
<keyword evidence="2 6" id="KW-0378">Hydrolase</keyword>
<dbReference type="GO" id="GO:0003724">
    <property type="term" value="F:RNA helicase activity"/>
    <property type="evidence" value="ECO:0007669"/>
    <property type="project" value="InterPro"/>
</dbReference>
<accession>A0A0G4J0H2</accession>
<dbReference type="OrthoDB" id="196131at2759"/>
<evidence type="ECO:0000256" key="5">
    <source>
        <dbReference type="PROSITE-ProRule" id="PRU00552"/>
    </source>
</evidence>
<feature type="compositionally biased region" description="Low complexity" evidence="7">
    <location>
        <begin position="661"/>
        <end position="670"/>
    </location>
</feature>
<dbReference type="PROSITE" id="PS51194">
    <property type="entry name" value="HELICASE_CTER"/>
    <property type="match status" value="1"/>
</dbReference>
<dbReference type="InterPro" id="IPR000629">
    <property type="entry name" value="RNA-helicase_DEAD-box_CS"/>
</dbReference>
<feature type="region of interest" description="Disordered" evidence="7">
    <location>
        <begin position="661"/>
        <end position="745"/>
    </location>
</feature>
<dbReference type="Proteomes" id="UP000039324">
    <property type="component" value="Unassembled WGS sequence"/>
</dbReference>
<feature type="compositionally biased region" description="Basic and acidic residues" evidence="7">
    <location>
        <begin position="51"/>
        <end position="64"/>
    </location>
</feature>
<dbReference type="PROSITE" id="PS51192">
    <property type="entry name" value="HELICASE_ATP_BIND_1"/>
    <property type="match status" value="1"/>
</dbReference>
<dbReference type="PROSITE" id="PS51195">
    <property type="entry name" value="Q_MOTIF"/>
    <property type="match status" value="1"/>
</dbReference>
<dbReference type="InterPro" id="IPR014001">
    <property type="entry name" value="Helicase_ATP-bd"/>
</dbReference>
<proteinExistence type="inferred from homology"/>
<evidence type="ECO:0000256" key="2">
    <source>
        <dbReference type="ARBA" id="ARBA00022801"/>
    </source>
</evidence>
<dbReference type="InterPro" id="IPR001650">
    <property type="entry name" value="Helicase_C-like"/>
</dbReference>
<feature type="domain" description="Helicase ATP-binding" evidence="8">
    <location>
        <begin position="181"/>
        <end position="386"/>
    </location>
</feature>
<dbReference type="Pfam" id="PF00271">
    <property type="entry name" value="Helicase_C"/>
    <property type="match status" value="1"/>
</dbReference>
<feature type="compositionally biased region" description="Low complexity" evidence="7">
    <location>
        <begin position="715"/>
        <end position="729"/>
    </location>
</feature>
<organism evidence="11 12">
    <name type="scientific">Plasmodiophora brassicae</name>
    <name type="common">Clubroot disease agent</name>
    <dbReference type="NCBI Taxonomy" id="37360"/>
    <lineage>
        <taxon>Eukaryota</taxon>
        <taxon>Sar</taxon>
        <taxon>Rhizaria</taxon>
        <taxon>Endomyxa</taxon>
        <taxon>Phytomyxea</taxon>
        <taxon>Plasmodiophorida</taxon>
        <taxon>Plasmodiophoridae</taxon>
        <taxon>Plasmodiophora</taxon>
    </lineage>
</organism>
<dbReference type="GO" id="GO:0005829">
    <property type="term" value="C:cytosol"/>
    <property type="evidence" value="ECO:0007669"/>
    <property type="project" value="TreeGrafter"/>
</dbReference>
<keyword evidence="4 6" id="KW-0067">ATP-binding</keyword>
<dbReference type="Gene3D" id="3.40.50.300">
    <property type="entry name" value="P-loop containing nucleotide triphosphate hydrolases"/>
    <property type="match status" value="2"/>
</dbReference>
<feature type="compositionally biased region" description="Basic residues" evidence="7">
    <location>
        <begin position="736"/>
        <end position="745"/>
    </location>
</feature>
<feature type="region of interest" description="Disordered" evidence="7">
    <location>
        <begin position="40"/>
        <end position="72"/>
    </location>
</feature>
<evidence type="ECO:0000256" key="7">
    <source>
        <dbReference type="SAM" id="MobiDB-lite"/>
    </source>
</evidence>
<feature type="region of interest" description="Disordered" evidence="7">
    <location>
        <begin position="573"/>
        <end position="620"/>
    </location>
</feature>
<keyword evidence="1 6" id="KW-0547">Nucleotide-binding</keyword>
<protein>
    <recommendedName>
        <fullName evidence="13">RNA helicase</fullName>
    </recommendedName>
</protein>
<evidence type="ECO:0000256" key="1">
    <source>
        <dbReference type="ARBA" id="ARBA00022741"/>
    </source>
</evidence>
<evidence type="ECO:0000256" key="3">
    <source>
        <dbReference type="ARBA" id="ARBA00022806"/>
    </source>
</evidence>
<dbReference type="OMA" id="FSMDANC"/>
<dbReference type="GO" id="GO:0003676">
    <property type="term" value="F:nucleic acid binding"/>
    <property type="evidence" value="ECO:0007669"/>
    <property type="project" value="InterPro"/>
</dbReference>
<dbReference type="AlphaFoldDB" id="A0A0G4J0H2"/>
<evidence type="ECO:0000259" key="9">
    <source>
        <dbReference type="PROSITE" id="PS51194"/>
    </source>
</evidence>
<dbReference type="InterPro" id="IPR050079">
    <property type="entry name" value="DEAD_box_RNA_helicase"/>
</dbReference>
<dbReference type="InterPro" id="IPR011545">
    <property type="entry name" value="DEAD/DEAH_box_helicase_dom"/>
</dbReference>
<reference evidence="11 12" key="1">
    <citation type="submission" date="2015-02" db="EMBL/GenBank/DDBJ databases">
        <authorList>
            <person name="Chooi Y.-H."/>
        </authorList>
    </citation>
    <scope>NUCLEOTIDE SEQUENCE [LARGE SCALE GENOMIC DNA]</scope>
    <source>
        <strain evidence="11">E3</strain>
    </source>
</reference>